<keyword evidence="2" id="KW-0479">Metal-binding</keyword>
<accession>A0A5J4ZY21</accession>
<dbReference type="PROSITE" id="PS51039">
    <property type="entry name" value="ZF_AN1"/>
    <property type="match status" value="1"/>
</dbReference>
<dbReference type="PROSITE" id="PS51036">
    <property type="entry name" value="ZF_A20"/>
    <property type="match status" value="1"/>
</dbReference>
<comment type="function">
    <text evidence="1">May be involved in environmental stress response.</text>
</comment>
<dbReference type="InterPro" id="IPR035896">
    <property type="entry name" value="AN1-like_Znf"/>
</dbReference>
<organism evidence="8 9">
    <name type="scientific">Nyssa sinensis</name>
    <dbReference type="NCBI Taxonomy" id="561372"/>
    <lineage>
        <taxon>Eukaryota</taxon>
        <taxon>Viridiplantae</taxon>
        <taxon>Streptophyta</taxon>
        <taxon>Embryophyta</taxon>
        <taxon>Tracheophyta</taxon>
        <taxon>Spermatophyta</taxon>
        <taxon>Magnoliopsida</taxon>
        <taxon>eudicotyledons</taxon>
        <taxon>Gunneridae</taxon>
        <taxon>Pentapetalae</taxon>
        <taxon>asterids</taxon>
        <taxon>Cornales</taxon>
        <taxon>Nyssaceae</taxon>
        <taxon>Nyssa</taxon>
    </lineage>
</organism>
<evidence type="ECO:0000313" key="9">
    <source>
        <dbReference type="Proteomes" id="UP000325577"/>
    </source>
</evidence>
<dbReference type="InterPro" id="IPR050652">
    <property type="entry name" value="AN1_A20_ZnFinger"/>
</dbReference>
<evidence type="ECO:0000313" key="8">
    <source>
        <dbReference type="EMBL" id="KAA8521941.1"/>
    </source>
</evidence>
<evidence type="ECO:0008006" key="10">
    <source>
        <dbReference type="Google" id="ProtNLM"/>
    </source>
</evidence>
<dbReference type="SMART" id="SM00154">
    <property type="entry name" value="ZnF_AN1"/>
    <property type="match status" value="1"/>
</dbReference>
<proteinExistence type="predicted"/>
<dbReference type="SMART" id="SM00259">
    <property type="entry name" value="ZnF_A20"/>
    <property type="match status" value="1"/>
</dbReference>
<dbReference type="OrthoDB" id="428577at2759"/>
<dbReference type="Gene3D" id="4.10.1110.10">
    <property type="entry name" value="AN1-like Zinc finger"/>
    <property type="match status" value="1"/>
</dbReference>
<dbReference type="GO" id="GO:0008270">
    <property type="term" value="F:zinc ion binding"/>
    <property type="evidence" value="ECO:0007669"/>
    <property type="project" value="UniProtKB-KW"/>
</dbReference>
<dbReference type="GO" id="GO:0043161">
    <property type="term" value="P:proteasome-mediated ubiquitin-dependent protein catabolic process"/>
    <property type="evidence" value="ECO:0007669"/>
    <property type="project" value="TreeGrafter"/>
</dbReference>
<dbReference type="SUPFAM" id="SSF57716">
    <property type="entry name" value="Glucocorticoid receptor-like (DNA-binding domain)"/>
    <property type="match status" value="1"/>
</dbReference>
<dbReference type="Pfam" id="PF01428">
    <property type="entry name" value="zf-AN1"/>
    <property type="match status" value="1"/>
</dbReference>
<dbReference type="AlphaFoldDB" id="A0A5J4ZY21"/>
<evidence type="ECO:0000256" key="5">
    <source>
        <dbReference type="PROSITE-ProRule" id="PRU00449"/>
    </source>
</evidence>
<keyword evidence="3 5" id="KW-0863">Zinc-finger</keyword>
<keyword evidence="4" id="KW-0862">Zinc</keyword>
<keyword evidence="9" id="KW-1185">Reference proteome</keyword>
<dbReference type="InterPro" id="IPR000058">
    <property type="entry name" value="Znf_AN1"/>
</dbReference>
<dbReference type="Proteomes" id="UP000325577">
    <property type="component" value="Linkage Group LG5"/>
</dbReference>
<feature type="domain" description="AN1-type" evidence="7">
    <location>
        <begin position="111"/>
        <end position="157"/>
    </location>
</feature>
<evidence type="ECO:0000256" key="1">
    <source>
        <dbReference type="ARBA" id="ARBA00003732"/>
    </source>
</evidence>
<evidence type="ECO:0000259" key="6">
    <source>
        <dbReference type="PROSITE" id="PS51036"/>
    </source>
</evidence>
<dbReference type="InterPro" id="IPR002653">
    <property type="entry name" value="Znf_A20"/>
</dbReference>
<sequence>MSSENSWNKTDDRTSCQPSEPMLCANGCGFFGTAATMNLCSKCYRDLHTKEEHAASAKVAMKKLVWQNQTSVDVLAKESAVVPSSSSSSSLSESPLVVSITGVESVDQTEAKVANRCCWCKKKVGLLGFECRCGSTFCGNHRYPEKHDCKFDFKVVGQESIAKANPMIKRDRVQRI</sequence>
<evidence type="ECO:0000259" key="7">
    <source>
        <dbReference type="PROSITE" id="PS51039"/>
    </source>
</evidence>
<reference evidence="8 9" key="1">
    <citation type="submission" date="2019-09" db="EMBL/GenBank/DDBJ databases">
        <title>A chromosome-level genome assembly of the Chinese tupelo Nyssa sinensis.</title>
        <authorList>
            <person name="Yang X."/>
            <person name="Kang M."/>
            <person name="Yang Y."/>
            <person name="Xiong H."/>
            <person name="Wang M."/>
            <person name="Zhang Z."/>
            <person name="Wang Z."/>
            <person name="Wu H."/>
            <person name="Ma T."/>
            <person name="Liu J."/>
            <person name="Xi Z."/>
        </authorList>
    </citation>
    <scope>NUCLEOTIDE SEQUENCE [LARGE SCALE GENOMIC DNA]</scope>
    <source>
        <strain evidence="8">J267</strain>
        <tissue evidence="8">Leaf</tissue>
    </source>
</reference>
<dbReference type="Pfam" id="PF01754">
    <property type="entry name" value="zf-A20"/>
    <property type="match status" value="1"/>
</dbReference>
<evidence type="ECO:0000256" key="2">
    <source>
        <dbReference type="ARBA" id="ARBA00022723"/>
    </source>
</evidence>
<dbReference type="FunFam" id="4.10.1110.10:FF:000001">
    <property type="entry name" value="Zinc finger AN1-type containing 6"/>
    <property type="match status" value="1"/>
</dbReference>
<dbReference type="GO" id="GO:0003677">
    <property type="term" value="F:DNA binding"/>
    <property type="evidence" value="ECO:0007669"/>
    <property type="project" value="InterPro"/>
</dbReference>
<dbReference type="EMBL" id="CM018048">
    <property type="protein sequence ID" value="KAA8521941.1"/>
    <property type="molecule type" value="Genomic_DNA"/>
</dbReference>
<name>A0A5J4ZY21_9ASTE</name>
<dbReference type="Gene3D" id="1.20.5.4770">
    <property type="match status" value="1"/>
</dbReference>
<dbReference type="PANTHER" id="PTHR10634:SF116">
    <property type="entry name" value="ZINC FINGER A20 AND AN1 DOMAIN-CONTAINING STRESS-ASSOCIATED PROTEIN 1"/>
    <property type="match status" value="1"/>
</dbReference>
<evidence type="ECO:0000256" key="4">
    <source>
        <dbReference type="ARBA" id="ARBA00022833"/>
    </source>
</evidence>
<evidence type="ECO:0000256" key="3">
    <source>
        <dbReference type="ARBA" id="ARBA00022771"/>
    </source>
</evidence>
<feature type="domain" description="A20-type" evidence="6">
    <location>
        <begin position="18"/>
        <end position="52"/>
    </location>
</feature>
<dbReference type="FunFam" id="1.20.5.4770:FF:000007">
    <property type="entry name" value="Zinc finger A20 and AN1 domain-containing stress-associated protein 1"/>
    <property type="match status" value="1"/>
</dbReference>
<gene>
    <name evidence="8" type="ORF">F0562_012745</name>
</gene>
<dbReference type="PANTHER" id="PTHR10634">
    <property type="entry name" value="AN1-TYPE ZINC FINGER PROTEIN"/>
    <property type="match status" value="1"/>
</dbReference>
<dbReference type="SUPFAM" id="SSF118310">
    <property type="entry name" value="AN1-like Zinc finger"/>
    <property type="match status" value="1"/>
</dbReference>
<protein>
    <recommendedName>
        <fullName evidence="10">AN1-type domain-containing protein</fullName>
    </recommendedName>
</protein>